<name>A0A839QFQ4_9MICC</name>
<organism evidence="2 3">
    <name type="scientific">Paeniglutamicibacter cryotolerans</name>
    <dbReference type="NCBI Taxonomy" id="670079"/>
    <lineage>
        <taxon>Bacteria</taxon>
        <taxon>Bacillati</taxon>
        <taxon>Actinomycetota</taxon>
        <taxon>Actinomycetes</taxon>
        <taxon>Micrococcales</taxon>
        <taxon>Micrococcaceae</taxon>
        <taxon>Paeniglutamicibacter</taxon>
    </lineage>
</organism>
<evidence type="ECO:0000259" key="1">
    <source>
        <dbReference type="PROSITE" id="PS51704"/>
    </source>
</evidence>
<keyword evidence="3" id="KW-1185">Reference proteome</keyword>
<dbReference type="GO" id="GO:0008889">
    <property type="term" value="F:glycerophosphodiester phosphodiesterase activity"/>
    <property type="evidence" value="ECO:0007669"/>
    <property type="project" value="UniProtKB-EC"/>
</dbReference>
<dbReference type="EC" id="3.1.4.46" evidence="2"/>
<evidence type="ECO:0000313" key="3">
    <source>
        <dbReference type="Proteomes" id="UP000523000"/>
    </source>
</evidence>
<sequence length="271" mass="29338">MITPRVGTAPYLKNTSTGQLSGWPLAFAHRGFSPSGAENTMAAFAAAVELGFGYLETDVRTSADGVLVVFHDETVDRVTDGTGKVSDLSLEQLRTLRVAGREQIPTFDELLSAWPDIRLNVDAKDECSATLLARAIERHGAHDRVLVASFDEARSRFALAAMGRPVAWSSGSATAALAVALGALGLHRLIRSRLSRTTALQVPVRQGPFRVITPGFIRRAHAAGVQVHAWVIDDQQQMRELLEMGVDGLMSDRADLLAAVMAERGTWPQRN</sequence>
<dbReference type="Pfam" id="PF03009">
    <property type="entry name" value="GDPD"/>
    <property type="match status" value="1"/>
</dbReference>
<dbReference type="Gene3D" id="3.20.20.190">
    <property type="entry name" value="Phosphatidylinositol (PI) phosphodiesterase"/>
    <property type="match status" value="1"/>
</dbReference>
<dbReference type="CDD" id="cd08561">
    <property type="entry name" value="GDPD_cytoplasmic_ScUgpQ2_like"/>
    <property type="match status" value="1"/>
</dbReference>
<proteinExistence type="predicted"/>
<dbReference type="InterPro" id="IPR017946">
    <property type="entry name" value="PLC-like_Pdiesterase_TIM-brl"/>
</dbReference>
<dbReference type="PANTHER" id="PTHR43805">
    <property type="entry name" value="GLYCEROPHOSPHORYL DIESTER PHOSPHODIESTERASE"/>
    <property type="match status" value="1"/>
</dbReference>
<accession>A0A839QFQ4</accession>
<dbReference type="SUPFAM" id="SSF51695">
    <property type="entry name" value="PLC-like phosphodiesterases"/>
    <property type="match status" value="1"/>
</dbReference>
<feature type="domain" description="GP-PDE" evidence="1">
    <location>
        <begin position="24"/>
        <end position="261"/>
    </location>
</feature>
<protein>
    <submittedName>
        <fullName evidence="2">Glycerophosphoryl diester phosphodiesterase</fullName>
        <ecNumber evidence="2">3.1.4.46</ecNumber>
    </submittedName>
</protein>
<comment type="caution">
    <text evidence="2">The sequence shown here is derived from an EMBL/GenBank/DDBJ whole genome shotgun (WGS) entry which is preliminary data.</text>
</comment>
<gene>
    <name evidence="2" type="ORF">E9229_001170</name>
</gene>
<dbReference type="Proteomes" id="UP000523000">
    <property type="component" value="Unassembled WGS sequence"/>
</dbReference>
<dbReference type="PANTHER" id="PTHR43805:SF1">
    <property type="entry name" value="GP-PDE DOMAIN-CONTAINING PROTEIN"/>
    <property type="match status" value="1"/>
</dbReference>
<dbReference type="PROSITE" id="PS51704">
    <property type="entry name" value="GP_PDE"/>
    <property type="match status" value="1"/>
</dbReference>
<reference evidence="2 3" key="1">
    <citation type="submission" date="2020-08" db="EMBL/GenBank/DDBJ databases">
        <title>Sequencing the genomes of 1000 actinobacteria strains.</title>
        <authorList>
            <person name="Klenk H.-P."/>
        </authorList>
    </citation>
    <scope>NUCLEOTIDE SEQUENCE [LARGE SCALE GENOMIC DNA]</scope>
    <source>
        <strain evidence="2 3">DSM 22826</strain>
    </source>
</reference>
<evidence type="ECO:0000313" key="2">
    <source>
        <dbReference type="EMBL" id="MBB2994979.1"/>
    </source>
</evidence>
<dbReference type="GO" id="GO:0006629">
    <property type="term" value="P:lipid metabolic process"/>
    <property type="evidence" value="ECO:0007669"/>
    <property type="project" value="InterPro"/>
</dbReference>
<dbReference type="InterPro" id="IPR030395">
    <property type="entry name" value="GP_PDE_dom"/>
</dbReference>
<dbReference type="EMBL" id="JACHVS010000001">
    <property type="protein sequence ID" value="MBB2994979.1"/>
    <property type="molecule type" value="Genomic_DNA"/>
</dbReference>
<dbReference type="AlphaFoldDB" id="A0A839QFQ4"/>
<keyword evidence="2" id="KW-0378">Hydrolase</keyword>